<keyword evidence="3" id="KW-1185">Reference proteome</keyword>
<reference evidence="2 3" key="1">
    <citation type="submission" date="2020-01" db="EMBL/GenBank/DDBJ databases">
        <title>Sphingomonas sp. strain CSW-10.</title>
        <authorList>
            <person name="Chen W.-M."/>
        </authorList>
    </citation>
    <scope>NUCLEOTIDE SEQUENCE [LARGE SCALE GENOMIC DNA]</scope>
    <source>
        <strain evidence="2 3">CSW-10</strain>
    </source>
</reference>
<sequence length="162" mass="16773">MMRKSPFFAALPVLFTVGGCAAAPAGDYPSLQRRPIERSAAVVPVTPAAPEMPGPASATLVEAIRALVADADRGEAAFRAALSEYEQTISAGRGAAIGSEQWALAHQALSRVVAARAPTTLALAELDRLVVTQAGSEELLAQQVRVSTLARQQAAVISGLMP</sequence>
<dbReference type="KEGG" id="slan:GV829_02035"/>
<feature type="chain" id="PRO_5027107225" description="Lipoprotein" evidence="1">
    <location>
        <begin position="26"/>
        <end position="162"/>
    </location>
</feature>
<keyword evidence="1" id="KW-0732">Signal</keyword>
<dbReference type="Proteomes" id="UP000503018">
    <property type="component" value="Chromosome"/>
</dbReference>
<proteinExistence type="predicted"/>
<accession>A0A6M4AQK0</accession>
<evidence type="ECO:0000313" key="3">
    <source>
        <dbReference type="Proteomes" id="UP000503018"/>
    </source>
</evidence>
<protein>
    <recommendedName>
        <fullName evidence="4">Lipoprotein</fullName>
    </recommendedName>
</protein>
<dbReference type="EMBL" id="CP053015">
    <property type="protein sequence ID" value="QJQ31374.1"/>
    <property type="molecule type" value="Genomic_DNA"/>
</dbReference>
<evidence type="ECO:0000256" key="1">
    <source>
        <dbReference type="SAM" id="SignalP"/>
    </source>
</evidence>
<evidence type="ECO:0008006" key="4">
    <source>
        <dbReference type="Google" id="ProtNLM"/>
    </source>
</evidence>
<dbReference type="RefSeq" id="WP_169943591.1">
    <property type="nucleotide sequence ID" value="NZ_CP053015.1"/>
</dbReference>
<dbReference type="AlphaFoldDB" id="A0A6M4AQK0"/>
<gene>
    <name evidence="2" type="ORF">GV829_02035</name>
</gene>
<evidence type="ECO:0000313" key="2">
    <source>
        <dbReference type="EMBL" id="QJQ31374.1"/>
    </source>
</evidence>
<organism evidence="2 3">
    <name type="scientific">Sphingomonas lacunae</name>
    <dbReference type="NCBI Taxonomy" id="2698828"/>
    <lineage>
        <taxon>Bacteria</taxon>
        <taxon>Pseudomonadati</taxon>
        <taxon>Pseudomonadota</taxon>
        <taxon>Alphaproteobacteria</taxon>
        <taxon>Sphingomonadales</taxon>
        <taxon>Sphingomonadaceae</taxon>
        <taxon>Sphingomonas</taxon>
    </lineage>
</organism>
<name>A0A6M4AQK0_9SPHN</name>
<feature type="signal peptide" evidence="1">
    <location>
        <begin position="1"/>
        <end position="25"/>
    </location>
</feature>
<dbReference type="PROSITE" id="PS51257">
    <property type="entry name" value="PROKAR_LIPOPROTEIN"/>
    <property type="match status" value="1"/>
</dbReference>